<dbReference type="Proteomes" id="UP000807542">
    <property type="component" value="Unassembled WGS sequence"/>
</dbReference>
<protein>
    <recommendedName>
        <fullName evidence="6">DUF2644 domain-containing protein</fullName>
    </recommendedName>
</protein>
<accession>A0A9D7FX40</accession>
<keyword evidence="5" id="KW-1185">Reference proteome</keyword>
<dbReference type="RefSeq" id="WP_228397613.1">
    <property type="nucleotide sequence ID" value="NZ_JADRCP010000001.1"/>
</dbReference>
<organism evidence="3 4">
    <name type="scientific">Limnobaculum xujianqingii</name>
    <dbReference type="NCBI Taxonomy" id="2738837"/>
    <lineage>
        <taxon>Bacteria</taxon>
        <taxon>Pseudomonadati</taxon>
        <taxon>Pseudomonadota</taxon>
        <taxon>Gammaproteobacteria</taxon>
        <taxon>Enterobacterales</taxon>
        <taxon>Budviciaceae</taxon>
        <taxon>Limnobaculum</taxon>
    </lineage>
</organism>
<dbReference type="AlphaFoldDB" id="A0A9D7FX40"/>
<keyword evidence="1" id="KW-0812">Transmembrane</keyword>
<evidence type="ECO:0000313" key="3">
    <source>
        <dbReference type="EMBL" id="MBK5175866.1"/>
    </source>
</evidence>
<keyword evidence="1" id="KW-0472">Membrane</keyword>
<feature type="transmembrane region" description="Helical" evidence="1">
    <location>
        <begin position="20"/>
        <end position="38"/>
    </location>
</feature>
<evidence type="ECO:0000313" key="5">
    <source>
        <dbReference type="Proteomes" id="UP001296969"/>
    </source>
</evidence>
<reference evidence="3 5" key="1">
    <citation type="submission" date="2020-11" db="EMBL/GenBank/DDBJ databases">
        <title>Insectihabitans protaetiae gen. nov. sp. nov. and Insectihabitans allomyrinae sp. nov., isolated from larvae of Protaetia brevitarsis seulensis and Allomyrina dichotoma, respectively.</title>
        <authorList>
            <person name="Lee S.D."/>
            <person name="Byeon Y.-S."/>
            <person name="Kim S.-M."/>
            <person name="Yang H.L."/>
            <person name="Kim I.S."/>
        </authorList>
    </citation>
    <scope>NUCLEOTIDE SEQUENCE</scope>
    <source>
        <strain evidence="3">CWB-B4</strain>
        <strain evidence="2 5">CWB-B43</strain>
    </source>
</reference>
<proteinExistence type="predicted"/>
<gene>
    <name evidence="3" type="ORF">I2492_05980</name>
    <name evidence="2" type="ORF">I2493_05980</name>
</gene>
<evidence type="ECO:0000313" key="4">
    <source>
        <dbReference type="Proteomes" id="UP000807542"/>
    </source>
</evidence>
<evidence type="ECO:0000256" key="1">
    <source>
        <dbReference type="SAM" id="Phobius"/>
    </source>
</evidence>
<sequence length="81" mass="9001">MSLRELITNPASGRLSTSDTTLFGAFLVSSFVLLWVTVSGHLQEWLFAAYLGAWVLQSQGAKWQAMNRTKPNKESDNDSHS</sequence>
<dbReference type="Proteomes" id="UP001296969">
    <property type="component" value="Unassembled WGS sequence"/>
</dbReference>
<dbReference type="EMBL" id="JADRCQ010000001">
    <property type="protein sequence ID" value="MBK5072557.1"/>
    <property type="molecule type" value="Genomic_DNA"/>
</dbReference>
<comment type="caution">
    <text evidence="3">The sequence shown here is derived from an EMBL/GenBank/DDBJ whole genome shotgun (WGS) entry which is preliminary data.</text>
</comment>
<dbReference type="EMBL" id="JADRCP010000001">
    <property type="protein sequence ID" value="MBK5175866.1"/>
    <property type="molecule type" value="Genomic_DNA"/>
</dbReference>
<evidence type="ECO:0008006" key="6">
    <source>
        <dbReference type="Google" id="ProtNLM"/>
    </source>
</evidence>
<name>A0A9D7FX40_9GAMM</name>
<evidence type="ECO:0000313" key="2">
    <source>
        <dbReference type="EMBL" id="MBK5072557.1"/>
    </source>
</evidence>
<keyword evidence="1" id="KW-1133">Transmembrane helix</keyword>